<dbReference type="InterPro" id="IPR014030">
    <property type="entry name" value="Ketoacyl_synth_N"/>
</dbReference>
<evidence type="ECO:0000256" key="2">
    <source>
        <dbReference type="ARBA" id="ARBA00022679"/>
    </source>
</evidence>
<dbReference type="InterPro" id="IPR016039">
    <property type="entry name" value="Thiolase-like"/>
</dbReference>
<feature type="domain" description="Ketosynthase family 3 (KS3)" evidence="4">
    <location>
        <begin position="1"/>
        <end position="335"/>
    </location>
</feature>
<dbReference type="Pfam" id="PF00109">
    <property type="entry name" value="ketoacyl-synt"/>
    <property type="match status" value="1"/>
</dbReference>
<dbReference type="PANTHER" id="PTHR11712:SF347">
    <property type="entry name" value="BETA KETOACYL-ACYL CARRIER PROTEIN SYNTHASE"/>
    <property type="match status" value="1"/>
</dbReference>
<dbReference type="InterPro" id="IPR014031">
    <property type="entry name" value="Ketoacyl_synth_C"/>
</dbReference>
<sequence length="342" mass="35084">MPRPVYLHGSGLACALGESLPDSLRAWQAGHAPALQRRALGESGAAYRPIPDGADDATDDSAWLQRALAHIERVVHEADADRRGALLLASSSLDIGRLERGGAWYPDGFGFPEEVARRLGWQGPVLNVATACTSAVNALRQAATLVAHGEVPAALVLGIELFSRFTLGGFAALQLLPEWPAGEAAPTGGLVLGEAVAALAVGPAPARWRLRGGAHCVSGSDPAGPTGSAIDQAVAQALAQAGWTAAHVGHVKTHATGQPGSDALEDDHLRRLLPHQPPRSRPKALLGHTQGASAAAELALLTAQPTLPGITAERPGLLALSLGFGGGHGALVLEDGEVRHAA</sequence>
<keyword evidence="2 3" id="KW-0808">Transferase</keyword>
<evidence type="ECO:0000313" key="6">
    <source>
        <dbReference type="Proteomes" id="UP001057498"/>
    </source>
</evidence>
<accession>A0ABM7YS87</accession>
<dbReference type="EMBL" id="AP025730">
    <property type="protein sequence ID" value="BDI07458.1"/>
    <property type="molecule type" value="Genomic_DNA"/>
</dbReference>
<protein>
    <recommendedName>
        <fullName evidence="4">Ketosynthase family 3 (KS3) domain-containing protein</fullName>
    </recommendedName>
</protein>
<proteinExistence type="inferred from homology"/>
<reference evidence="5" key="1">
    <citation type="submission" date="2022-04" db="EMBL/GenBank/DDBJ databases">
        <title>Whole genome sequence of Sphaerotilus sp. FB-5.</title>
        <authorList>
            <person name="Takeda M."/>
            <person name="Narihara S."/>
            <person name="Akimoto M."/>
            <person name="Akimoto R."/>
            <person name="Nishiyashiki S."/>
            <person name="Murakami T."/>
        </authorList>
    </citation>
    <scope>NUCLEOTIDE SEQUENCE</scope>
    <source>
        <strain evidence="5">FB-5</strain>
    </source>
</reference>
<dbReference type="InterPro" id="IPR000794">
    <property type="entry name" value="Beta-ketoacyl_synthase"/>
</dbReference>
<evidence type="ECO:0000256" key="1">
    <source>
        <dbReference type="ARBA" id="ARBA00008467"/>
    </source>
</evidence>
<dbReference type="PANTHER" id="PTHR11712">
    <property type="entry name" value="POLYKETIDE SYNTHASE-RELATED"/>
    <property type="match status" value="1"/>
</dbReference>
<evidence type="ECO:0000256" key="3">
    <source>
        <dbReference type="RuleBase" id="RU003694"/>
    </source>
</evidence>
<name>A0ABM7YS87_9BURK</name>
<keyword evidence="6" id="KW-1185">Reference proteome</keyword>
<dbReference type="Pfam" id="PF02801">
    <property type="entry name" value="Ketoacyl-synt_C"/>
    <property type="match status" value="1"/>
</dbReference>
<dbReference type="Gene3D" id="3.40.47.10">
    <property type="match status" value="2"/>
</dbReference>
<dbReference type="InterPro" id="IPR018201">
    <property type="entry name" value="Ketoacyl_synth_AS"/>
</dbReference>
<comment type="similarity">
    <text evidence="1 3">Belongs to the thiolase-like superfamily. Beta-ketoacyl-ACP synthases family.</text>
</comment>
<evidence type="ECO:0000259" key="4">
    <source>
        <dbReference type="PROSITE" id="PS52004"/>
    </source>
</evidence>
<evidence type="ECO:0000313" key="5">
    <source>
        <dbReference type="EMBL" id="BDI07458.1"/>
    </source>
</evidence>
<gene>
    <name evidence="5" type="ORF">CATMQ487_44280</name>
</gene>
<dbReference type="RefSeq" id="WP_251970647.1">
    <property type="nucleotide sequence ID" value="NZ_AP025730.1"/>
</dbReference>
<dbReference type="PROSITE" id="PS52004">
    <property type="entry name" value="KS3_2"/>
    <property type="match status" value="1"/>
</dbReference>
<dbReference type="SUPFAM" id="SSF53901">
    <property type="entry name" value="Thiolase-like"/>
    <property type="match status" value="1"/>
</dbReference>
<dbReference type="PROSITE" id="PS00606">
    <property type="entry name" value="KS3_1"/>
    <property type="match status" value="1"/>
</dbReference>
<dbReference type="InterPro" id="IPR020841">
    <property type="entry name" value="PKS_Beta-ketoAc_synthase_dom"/>
</dbReference>
<organism evidence="5 6">
    <name type="scientific">Sphaerotilus microaerophilus</name>
    <dbReference type="NCBI Taxonomy" id="2914710"/>
    <lineage>
        <taxon>Bacteria</taxon>
        <taxon>Pseudomonadati</taxon>
        <taxon>Pseudomonadota</taxon>
        <taxon>Betaproteobacteria</taxon>
        <taxon>Burkholderiales</taxon>
        <taxon>Sphaerotilaceae</taxon>
        <taxon>Sphaerotilus</taxon>
    </lineage>
</organism>
<dbReference type="Proteomes" id="UP001057498">
    <property type="component" value="Chromosome"/>
</dbReference>